<accession>A0ABQ9GDK0</accession>
<evidence type="ECO:0000313" key="3">
    <source>
        <dbReference type="Proteomes" id="UP001159363"/>
    </source>
</evidence>
<organism evidence="2 3">
    <name type="scientific">Dryococelus australis</name>
    <dbReference type="NCBI Taxonomy" id="614101"/>
    <lineage>
        <taxon>Eukaryota</taxon>
        <taxon>Metazoa</taxon>
        <taxon>Ecdysozoa</taxon>
        <taxon>Arthropoda</taxon>
        <taxon>Hexapoda</taxon>
        <taxon>Insecta</taxon>
        <taxon>Pterygota</taxon>
        <taxon>Neoptera</taxon>
        <taxon>Polyneoptera</taxon>
        <taxon>Phasmatodea</taxon>
        <taxon>Verophasmatodea</taxon>
        <taxon>Anareolatae</taxon>
        <taxon>Phasmatidae</taxon>
        <taxon>Eurycanthinae</taxon>
        <taxon>Dryococelus</taxon>
    </lineage>
</organism>
<protein>
    <submittedName>
        <fullName evidence="2">Uncharacterized protein</fullName>
    </submittedName>
</protein>
<evidence type="ECO:0000256" key="1">
    <source>
        <dbReference type="SAM" id="MobiDB-lite"/>
    </source>
</evidence>
<reference evidence="2 3" key="1">
    <citation type="submission" date="2023-02" db="EMBL/GenBank/DDBJ databases">
        <title>LHISI_Scaffold_Assembly.</title>
        <authorList>
            <person name="Stuart O.P."/>
            <person name="Cleave R."/>
            <person name="Magrath M.J.L."/>
            <person name="Mikheyev A.S."/>
        </authorList>
    </citation>
    <scope>NUCLEOTIDE SEQUENCE [LARGE SCALE GENOMIC DNA]</scope>
    <source>
        <strain evidence="2">Daus_M_001</strain>
        <tissue evidence="2">Leg muscle</tissue>
    </source>
</reference>
<feature type="region of interest" description="Disordered" evidence="1">
    <location>
        <begin position="10"/>
        <end position="51"/>
    </location>
</feature>
<gene>
    <name evidence="2" type="ORF">PR048_029478</name>
</gene>
<name>A0ABQ9GDK0_9NEOP</name>
<sequence length="155" mass="17847">MRVIEVSMEQWRNEGAGENGKSPRKPAYQRHRPARFPHAKNRKGPGRRLNPVGQCWVHAQKTTMGLARRGQIPGYALDVRAELVSALDRTCYPASKNMDPEYPWLVSEHRVLSIYRLDRIDVKHVYTEVDFVIGSQFIRHALDDSDPKADLQENK</sequence>
<dbReference type="Proteomes" id="UP001159363">
    <property type="component" value="Chromosome 12"/>
</dbReference>
<proteinExistence type="predicted"/>
<dbReference type="EMBL" id="JARBHB010000013">
    <property type="protein sequence ID" value="KAJ8870456.1"/>
    <property type="molecule type" value="Genomic_DNA"/>
</dbReference>
<keyword evidence="3" id="KW-1185">Reference proteome</keyword>
<evidence type="ECO:0000313" key="2">
    <source>
        <dbReference type="EMBL" id="KAJ8870456.1"/>
    </source>
</evidence>
<feature type="compositionally biased region" description="Basic residues" evidence="1">
    <location>
        <begin position="22"/>
        <end position="46"/>
    </location>
</feature>
<comment type="caution">
    <text evidence="2">The sequence shown here is derived from an EMBL/GenBank/DDBJ whole genome shotgun (WGS) entry which is preliminary data.</text>
</comment>